<keyword evidence="4" id="KW-0255">Endonuclease</keyword>
<evidence type="ECO:0000313" key="5">
    <source>
        <dbReference type="Proteomes" id="UP001055025"/>
    </source>
</evidence>
<evidence type="ECO:0000256" key="1">
    <source>
        <dbReference type="ARBA" id="ARBA00022747"/>
    </source>
</evidence>
<keyword evidence="5" id="KW-1185">Reference proteome</keyword>
<dbReference type="Proteomes" id="UP001055025">
    <property type="component" value="Unassembled WGS sequence"/>
</dbReference>
<evidence type="ECO:0000256" key="2">
    <source>
        <dbReference type="ARBA" id="ARBA00023125"/>
    </source>
</evidence>
<evidence type="ECO:0000256" key="3">
    <source>
        <dbReference type="SAM" id="MobiDB-lite"/>
    </source>
</evidence>
<protein>
    <submittedName>
        <fullName evidence="4">Type I restriction endonuclease subunit S</fullName>
    </submittedName>
</protein>
<dbReference type="SUPFAM" id="SSF116734">
    <property type="entry name" value="DNA methylase specificity domain"/>
    <property type="match status" value="1"/>
</dbReference>
<dbReference type="GO" id="GO:0009307">
    <property type="term" value="P:DNA restriction-modification system"/>
    <property type="evidence" value="ECO:0007669"/>
    <property type="project" value="UniProtKB-KW"/>
</dbReference>
<reference evidence="4" key="1">
    <citation type="journal article" date="2022" name="Int. J. Syst. Evol. Microbiol.">
        <title>Granulimonas faecalis gen. nov., sp. nov., and Leptogranulimonas caecicola gen. nov., sp. nov., novel lactate-producing Atopobiaceae bacteria isolated from mouse intestines, and an emended description of the family Atopobiaceae.</title>
        <authorList>
            <person name="Morinaga K."/>
            <person name="Kusada H."/>
            <person name="Sakamoto S."/>
            <person name="Murakami T."/>
            <person name="Toyoda A."/>
            <person name="Mori H."/>
            <person name="Meng X.Y."/>
            <person name="Takashino M."/>
            <person name="Murotomi K."/>
            <person name="Tamaki H."/>
        </authorList>
    </citation>
    <scope>NUCLEOTIDE SEQUENCE</scope>
    <source>
        <strain evidence="4">OPF53</strain>
    </source>
</reference>
<keyword evidence="4" id="KW-0540">Nuclease</keyword>
<dbReference type="EMBL" id="BQKC01000001">
    <property type="protein sequence ID" value="GJM54730.1"/>
    <property type="molecule type" value="Genomic_DNA"/>
</dbReference>
<organism evidence="4 5">
    <name type="scientific">Granulimonas faecalis</name>
    <dbReference type="NCBI Taxonomy" id="2894155"/>
    <lineage>
        <taxon>Bacteria</taxon>
        <taxon>Bacillati</taxon>
        <taxon>Actinomycetota</taxon>
        <taxon>Coriobacteriia</taxon>
        <taxon>Coriobacteriales</taxon>
        <taxon>Kribbibacteriaceae</taxon>
        <taxon>Granulimonas</taxon>
    </lineage>
</organism>
<keyword evidence="2" id="KW-0238">DNA-binding</keyword>
<feature type="region of interest" description="Disordered" evidence="3">
    <location>
        <begin position="1"/>
        <end position="26"/>
    </location>
</feature>
<sequence length="189" mass="20855">MGRLAGLAGLKSGSPQSRIEETSDPNAPTYYFYGQEELEADLFGEDSSTHGARFIKTNDDVLTLQTGDLVFSLISGKATTVGRPHDGFLFTQNYVRITPPSTIDANYLAYLLNEDSSTRHQLLAGRQGSKLLKSTVRQLSELEISGLPSLEVQKTIGSLYRNQLKLESLKKQQAMLETKFVLARMKGAH</sequence>
<dbReference type="CDD" id="cd16961">
    <property type="entry name" value="RMtype1_S_TRD-CR_like"/>
    <property type="match status" value="1"/>
</dbReference>
<keyword evidence="1" id="KW-0680">Restriction system</keyword>
<evidence type="ECO:0000313" key="4">
    <source>
        <dbReference type="EMBL" id="GJM54730.1"/>
    </source>
</evidence>
<dbReference type="AlphaFoldDB" id="A0AAV5B1T2"/>
<dbReference type="GO" id="GO:0003677">
    <property type="term" value="F:DNA binding"/>
    <property type="evidence" value="ECO:0007669"/>
    <property type="project" value="UniProtKB-KW"/>
</dbReference>
<name>A0AAV5B1T2_9ACTN</name>
<proteinExistence type="predicted"/>
<gene>
    <name evidence="4" type="ORF">ATOP_03850</name>
</gene>
<comment type="caution">
    <text evidence="4">The sequence shown here is derived from an EMBL/GenBank/DDBJ whole genome shotgun (WGS) entry which is preliminary data.</text>
</comment>
<dbReference type="RefSeq" id="WP_135978121.1">
    <property type="nucleotide sequence ID" value="NZ_BQKC01000001.1"/>
</dbReference>
<accession>A0AAV5B1T2</accession>
<dbReference type="Gene3D" id="3.90.220.20">
    <property type="entry name" value="DNA methylase specificity domains"/>
    <property type="match status" value="1"/>
</dbReference>
<dbReference type="InterPro" id="IPR044946">
    <property type="entry name" value="Restrct_endonuc_typeI_TRD_sf"/>
</dbReference>
<dbReference type="GO" id="GO:0004519">
    <property type="term" value="F:endonuclease activity"/>
    <property type="evidence" value="ECO:0007669"/>
    <property type="project" value="UniProtKB-KW"/>
</dbReference>
<keyword evidence="4" id="KW-0378">Hydrolase</keyword>